<dbReference type="PANTHER" id="PTHR48079">
    <property type="entry name" value="PROTEIN YEEZ"/>
    <property type="match status" value="1"/>
</dbReference>
<evidence type="ECO:0000259" key="1">
    <source>
        <dbReference type="Pfam" id="PF13460"/>
    </source>
</evidence>
<dbReference type="InterPro" id="IPR021295">
    <property type="entry name" value="DUF2867"/>
</dbReference>
<name>A0A5C5ZT64_9BACT</name>
<dbReference type="Pfam" id="PF11066">
    <property type="entry name" value="DUF2867"/>
    <property type="match status" value="1"/>
</dbReference>
<sequence length="507" mass="56185">MTEASTQHNAETGQCIAVTGATGYVGGRLAPRLLERGYAIRCLVRDPKKLDDRPWRNEPGVEVVKSDLSDAKELAEQLKGCAAAYYLIHSMEAAGEEYANRDRRLAENFANGCAAAGVGRIVYLGGLGEVDDTLSEHLRSRREVEEVLGSAGVPVTVFRAAIIIGSGSASFEILRYLVDRLPVMITPRWVQSECQPIAIADVLHWLVACLDAPDTAGRVLEIGGPDVLTYNELMQTAAKSIGLPRRWIIPVPVLTPRLSSAWISLVTPVTYRIARPLADGLRNRVVVTNDDVQRLMPHEALGVSEAIDRALTRARDDQVDTHWAVAGPMPGDPEWAGGKEFRDARSIRIDADPEHVFRAVCRVGGGHGWYWGDVLWRLRGWMDQFVGGPGLRRGRRHREEIRYGEALDFWRVVGVERPRLLQLHAEMKLPGVARLEFEIDPTDTPDESLLRMTARFWPRGLLGLAYWYAVAPLHHFVFGGMLRGIKRAAEKPPAEQTPADAPSPESQ</sequence>
<dbReference type="InterPro" id="IPR036291">
    <property type="entry name" value="NAD(P)-bd_dom_sf"/>
</dbReference>
<evidence type="ECO:0000313" key="3">
    <source>
        <dbReference type="Proteomes" id="UP000315440"/>
    </source>
</evidence>
<dbReference type="RefSeq" id="WP_146397274.1">
    <property type="nucleotide sequence ID" value="NZ_SJPQ01000001.1"/>
</dbReference>
<dbReference type="Proteomes" id="UP000315440">
    <property type="component" value="Unassembled WGS sequence"/>
</dbReference>
<dbReference type="InterPro" id="IPR023393">
    <property type="entry name" value="START-like_dom_sf"/>
</dbReference>
<dbReference type="Gene3D" id="3.30.530.20">
    <property type="match status" value="1"/>
</dbReference>
<comment type="caution">
    <text evidence="2">The sequence shown here is derived from an EMBL/GenBank/DDBJ whole genome shotgun (WGS) entry which is preliminary data.</text>
</comment>
<dbReference type="GO" id="GO:0005737">
    <property type="term" value="C:cytoplasm"/>
    <property type="evidence" value="ECO:0007669"/>
    <property type="project" value="TreeGrafter"/>
</dbReference>
<dbReference type="SUPFAM" id="SSF55961">
    <property type="entry name" value="Bet v1-like"/>
    <property type="match status" value="1"/>
</dbReference>
<dbReference type="AlphaFoldDB" id="A0A5C5ZT64"/>
<accession>A0A5C5ZT64</accession>
<dbReference type="EMBL" id="SJPQ01000001">
    <property type="protein sequence ID" value="TWT90416.1"/>
    <property type="molecule type" value="Genomic_DNA"/>
</dbReference>
<dbReference type="Gene3D" id="3.40.50.720">
    <property type="entry name" value="NAD(P)-binding Rossmann-like Domain"/>
    <property type="match status" value="1"/>
</dbReference>
<proteinExistence type="predicted"/>
<dbReference type="GO" id="GO:0004029">
    <property type="term" value="F:aldehyde dehydrogenase (NAD+) activity"/>
    <property type="evidence" value="ECO:0007669"/>
    <property type="project" value="TreeGrafter"/>
</dbReference>
<evidence type="ECO:0000313" key="2">
    <source>
        <dbReference type="EMBL" id="TWT90416.1"/>
    </source>
</evidence>
<feature type="domain" description="NAD(P)-binding" evidence="1">
    <location>
        <begin position="20"/>
        <end position="156"/>
    </location>
</feature>
<dbReference type="PANTHER" id="PTHR48079:SF6">
    <property type="entry name" value="NAD(P)-BINDING DOMAIN-CONTAINING PROTEIN-RELATED"/>
    <property type="match status" value="1"/>
</dbReference>
<dbReference type="Pfam" id="PF13460">
    <property type="entry name" value="NAD_binding_10"/>
    <property type="match status" value="1"/>
</dbReference>
<gene>
    <name evidence="2" type="ORF">Mal64_08050</name>
</gene>
<dbReference type="InterPro" id="IPR051783">
    <property type="entry name" value="NAD(P)-dependent_oxidoreduct"/>
</dbReference>
<dbReference type="OrthoDB" id="9774199at2"/>
<dbReference type="InterPro" id="IPR016040">
    <property type="entry name" value="NAD(P)-bd_dom"/>
</dbReference>
<protein>
    <recommendedName>
        <fullName evidence="1">NAD(P)-binding domain-containing protein</fullName>
    </recommendedName>
</protein>
<reference evidence="2 3" key="1">
    <citation type="submission" date="2019-02" db="EMBL/GenBank/DDBJ databases">
        <title>Deep-cultivation of Planctomycetes and their phenomic and genomic characterization uncovers novel biology.</title>
        <authorList>
            <person name="Wiegand S."/>
            <person name="Jogler M."/>
            <person name="Boedeker C."/>
            <person name="Pinto D."/>
            <person name="Vollmers J."/>
            <person name="Rivas-Marin E."/>
            <person name="Kohn T."/>
            <person name="Peeters S.H."/>
            <person name="Heuer A."/>
            <person name="Rast P."/>
            <person name="Oberbeckmann S."/>
            <person name="Bunk B."/>
            <person name="Jeske O."/>
            <person name="Meyerdierks A."/>
            <person name="Storesund J.E."/>
            <person name="Kallscheuer N."/>
            <person name="Luecker S."/>
            <person name="Lage O.M."/>
            <person name="Pohl T."/>
            <person name="Merkel B.J."/>
            <person name="Hornburger P."/>
            <person name="Mueller R.-W."/>
            <person name="Bruemmer F."/>
            <person name="Labrenz M."/>
            <person name="Spormann A.M."/>
            <person name="Op Den Camp H."/>
            <person name="Overmann J."/>
            <person name="Amann R."/>
            <person name="Jetten M.S.M."/>
            <person name="Mascher T."/>
            <person name="Medema M.H."/>
            <person name="Devos D.P."/>
            <person name="Kaster A.-K."/>
            <person name="Ovreas L."/>
            <person name="Rohde M."/>
            <person name="Galperin M.Y."/>
            <person name="Jogler C."/>
        </authorList>
    </citation>
    <scope>NUCLEOTIDE SEQUENCE [LARGE SCALE GENOMIC DNA]</scope>
    <source>
        <strain evidence="2 3">Mal64</strain>
    </source>
</reference>
<dbReference type="SUPFAM" id="SSF51735">
    <property type="entry name" value="NAD(P)-binding Rossmann-fold domains"/>
    <property type="match status" value="1"/>
</dbReference>
<organism evidence="2 3">
    <name type="scientific">Pseudobythopirellula maris</name>
    <dbReference type="NCBI Taxonomy" id="2527991"/>
    <lineage>
        <taxon>Bacteria</taxon>
        <taxon>Pseudomonadati</taxon>
        <taxon>Planctomycetota</taxon>
        <taxon>Planctomycetia</taxon>
        <taxon>Pirellulales</taxon>
        <taxon>Lacipirellulaceae</taxon>
        <taxon>Pseudobythopirellula</taxon>
    </lineage>
</organism>
<keyword evidence="3" id="KW-1185">Reference proteome</keyword>
<dbReference type="CDD" id="cd05245">
    <property type="entry name" value="SDR_a2"/>
    <property type="match status" value="1"/>
</dbReference>